<dbReference type="PANTHER" id="PTHR30486">
    <property type="entry name" value="TWITCHING MOTILITY PROTEIN PILT"/>
    <property type="match status" value="1"/>
</dbReference>
<dbReference type="GO" id="GO:0005524">
    <property type="term" value="F:ATP binding"/>
    <property type="evidence" value="ECO:0007669"/>
    <property type="project" value="InterPro"/>
</dbReference>
<dbReference type="RefSeq" id="WP_074371404.1">
    <property type="nucleotide sequence ID" value="NZ_AP024907.1"/>
</dbReference>
<dbReference type="Proteomes" id="UP000184774">
    <property type="component" value="Unassembled WGS sequence"/>
</dbReference>
<dbReference type="InterPro" id="IPR050921">
    <property type="entry name" value="T4SS_GSP_E_ATPase"/>
</dbReference>
<name>A0A1N6M012_9VIBR</name>
<dbReference type="Pfam" id="PF00437">
    <property type="entry name" value="T2SSE"/>
    <property type="match status" value="1"/>
</dbReference>
<dbReference type="OrthoDB" id="9804785at2"/>
<dbReference type="PROSITE" id="PS00662">
    <property type="entry name" value="T2SP_E"/>
    <property type="match status" value="1"/>
</dbReference>
<dbReference type="NCBIfam" id="TIGR01420">
    <property type="entry name" value="pilT_fam"/>
    <property type="match status" value="1"/>
</dbReference>
<comment type="similarity">
    <text evidence="1">Belongs to the GSP E family.</text>
</comment>
<protein>
    <submittedName>
        <fullName evidence="3">Twitching mobility protein</fullName>
    </submittedName>
</protein>
<reference evidence="3 4" key="1">
    <citation type="submission" date="2016-12" db="EMBL/GenBank/DDBJ databases">
        <authorList>
            <person name="Song W.-J."/>
            <person name="Kurnit D.M."/>
        </authorList>
    </citation>
    <scope>NUCLEOTIDE SEQUENCE [LARGE SCALE GENOMIC DNA]</scope>
    <source>
        <strain evidence="3 4">CECT 9026</strain>
    </source>
</reference>
<dbReference type="SMART" id="SM00382">
    <property type="entry name" value="AAA"/>
    <property type="match status" value="1"/>
</dbReference>
<sequence length="333" mass="36550">MNISTLLALSVKQNASDLHLSASHPPMLRIDGGLRKLACETLSSQKVLSLTESMMSVAQREQFRLTQEADWCYQSEHGRFRVNRFVQSRGYAAVMRYIPSDIPTLQSLDAPDILADICRYRQGLVLVTGATGSGKSTTLAAMVDAINCGDAKHIVTIEDPVEFVHHSQQSLVHHREIGRDSGSFAEALRAALRADPDVLLIGELRDPETVRLALTAAETGHLVLATLHTRSAAQSIDRMIDVFPADEQNRVRAVLAESLQAVIAQRLLPQVGGGRVGCYEVLIATSAVRNLIRENRLPQIESVMQAGAERGMRTMMQDRQRLLNLGKILPTSA</sequence>
<dbReference type="InterPro" id="IPR001482">
    <property type="entry name" value="T2SS/T4SS_dom"/>
</dbReference>
<accession>A0A1N6M012</accession>
<evidence type="ECO:0000313" key="3">
    <source>
        <dbReference type="EMBL" id="SIO92779.1"/>
    </source>
</evidence>
<proteinExistence type="inferred from homology"/>
<feature type="domain" description="Bacterial type II secretion system protein E" evidence="2">
    <location>
        <begin position="192"/>
        <end position="206"/>
    </location>
</feature>
<dbReference type="AlphaFoldDB" id="A0A1N6M012"/>
<dbReference type="PANTHER" id="PTHR30486:SF6">
    <property type="entry name" value="TYPE IV PILUS RETRACTATION ATPASE PILT"/>
    <property type="match status" value="1"/>
</dbReference>
<evidence type="ECO:0000313" key="4">
    <source>
        <dbReference type="Proteomes" id="UP000184774"/>
    </source>
</evidence>
<organism evidence="3 4">
    <name type="scientific">Vibrio spartinae</name>
    <dbReference type="NCBI Taxonomy" id="1918945"/>
    <lineage>
        <taxon>Bacteria</taxon>
        <taxon>Pseudomonadati</taxon>
        <taxon>Pseudomonadota</taxon>
        <taxon>Gammaproteobacteria</taxon>
        <taxon>Vibrionales</taxon>
        <taxon>Vibrionaceae</taxon>
        <taxon>Vibrio</taxon>
    </lineage>
</organism>
<dbReference type="SUPFAM" id="SSF52540">
    <property type="entry name" value="P-loop containing nucleoside triphosphate hydrolases"/>
    <property type="match status" value="1"/>
</dbReference>
<dbReference type="GO" id="GO:0016887">
    <property type="term" value="F:ATP hydrolysis activity"/>
    <property type="evidence" value="ECO:0007669"/>
    <property type="project" value="InterPro"/>
</dbReference>
<dbReference type="Gene3D" id="3.40.50.300">
    <property type="entry name" value="P-loop containing nucleotide triphosphate hydrolases"/>
    <property type="match status" value="1"/>
</dbReference>
<dbReference type="InterPro" id="IPR003593">
    <property type="entry name" value="AAA+_ATPase"/>
</dbReference>
<dbReference type="InterPro" id="IPR006321">
    <property type="entry name" value="PilT/PilU"/>
</dbReference>
<dbReference type="CDD" id="cd01131">
    <property type="entry name" value="PilT"/>
    <property type="match status" value="1"/>
</dbReference>
<evidence type="ECO:0000256" key="1">
    <source>
        <dbReference type="ARBA" id="ARBA00006611"/>
    </source>
</evidence>
<gene>
    <name evidence="3" type="primary">pilT</name>
    <name evidence="3" type="ORF">VSP9026_00399</name>
</gene>
<evidence type="ECO:0000259" key="2">
    <source>
        <dbReference type="PROSITE" id="PS00662"/>
    </source>
</evidence>
<dbReference type="EMBL" id="FSSB01000006">
    <property type="protein sequence ID" value="SIO92779.1"/>
    <property type="molecule type" value="Genomic_DNA"/>
</dbReference>
<dbReference type="Gene3D" id="3.30.450.90">
    <property type="match status" value="1"/>
</dbReference>
<dbReference type="InterPro" id="IPR027417">
    <property type="entry name" value="P-loop_NTPase"/>
</dbReference>